<dbReference type="Proteomes" id="UP000271339">
    <property type="component" value="Unassembled WGS sequence"/>
</dbReference>
<keyword evidence="1" id="KW-1133">Transmembrane helix</keyword>
<dbReference type="EMBL" id="REFC01000018">
    <property type="protein sequence ID" value="RMA56297.1"/>
    <property type="molecule type" value="Genomic_DNA"/>
</dbReference>
<name>A0A3L9Y9V0_9FLAO</name>
<keyword evidence="1" id="KW-0472">Membrane</keyword>
<accession>A0A3L9Y9V0</accession>
<sequence length="280" mass="32467">MDTLKEILSYLKIFFIVILIFFMFSLIFEHKQNDNFLQEIKNNTSIHSLESNDPDKEMFKNELEYYLKKQSILDSVRNNLTVNQVDKLIRNLSTSNISFNVPKQIYIGDEHPVILLASYGLTKIDLEKSLDSILGKKNQDKIETLSIRSSVLIEAHLTGEHFSITSGSPIRQPLSEFNATKWEWIVEPRLKGNKVLTLTINAVLNSNGKEIPFTLQSFNKKIQVKVKNRFLYWIKTNETLILGLLTLITTFLAVYYGYYLGKNSLKNKKKKHKNDTKNKK</sequence>
<feature type="transmembrane region" description="Helical" evidence="1">
    <location>
        <begin position="7"/>
        <end position="28"/>
    </location>
</feature>
<organism evidence="2 3">
    <name type="scientific">Ulvibacter antarcticus</name>
    <dbReference type="NCBI Taxonomy" id="442714"/>
    <lineage>
        <taxon>Bacteria</taxon>
        <taxon>Pseudomonadati</taxon>
        <taxon>Bacteroidota</taxon>
        <taxon>Flavobacteriia</taxon>
        <taxon>Flavobacteriales</taxon>
        <taxon>Flavobacteriaceae</taxon>
        <taxon>Ulvibacter</taxon>
    </lineage>
</organism>
<gene>
    <name evidence="2" type="ORF">BXY75_3418</name>
</gene>
<evidence type="ECO:0000313" key="2">
    <source>
        <dbReference type="EMBL" id="RMA56297.1"/>
    </source>
</evidence>
<evidence type="ECO:0000313" key="3">
    <source>
        <dbReference type="Proteomes" id="UP000271339"/>
    </source>
</evidence>
<comment type="caution">
    <text evidence="2">The sequence shown here is derived from an EMBL/GenBank/DDBJ whole genome shotgun (WGS) entry which is preliminary data.</text>
</comment>
<feature type="transmembrane region" description="Helical" evidence="1">
    <location>
        <begin position="240"/>
        <end position="261"/>
    </location>
</feature>
<keyword evidence="1" id="KW-0812">Transmembrane</keyword>
<dbReference type="OrthoDB" id="983203at2"/>
<evidence type="ECO:0000256" key="1">
    <source>
        <dbReference type="SAM" id="Phobius"/>
    </source>
</evidence>
<protein>
    <submittedName>
        <fullName evidence="2">Uncharacterized protein</fullName>
    </submittedName>
</protein>
<proteinExistence type="predicted"/>
<dbReference type="AlphaFoldDB" id="A0A3L9Y9V0"/>
<keyword evidence="3" id="KW-1185">Reference proteome</keyword>
<dbReference type="RefSeq" id="WP_121908930.1">
    <property type="nucleotide sequence ID" value="NZ_REFC01000018.1"/>
</dbReference>
<reference evidence="2 3" key="1">
    <citation type="submission" date="2018-10" db="EMBL/GenBank/DDBJ databases">
        <title>Genomic Encyclopedia of Archaeal and Bacterial Type Strains, Phase II (KMG-II): from individual species to whole genera.</title>
        <authorList>
            <person name="Goeker M."/>
        </authorList>
    </citation>
    <scope>NUCLEOTIDE SEQUENCE [LARGE SCALE GENOMIC DNA]</scope>
    <source>
        <strain evidence="2 3">DSM 23424</strain>
    </source>
</reference>